<keyword evidence="2" id="KW-1185">Reference proteome</keyword>
<protein>
    <submittedName>
        <fullName evidence="1">Uncharacterized protein</fullName>
    </submittedName>
</protein>
<reference evidence="1" key="2">
    <citation type="submission" date="2025-08" db="UniProtKB">
        <authorList>
            <consortium name="Ensembl"/>
        </authorList>
    </citation>
    <scope>IDENTIFICATION</scope>
</reference>
<sequence length="122" mass="14157">MLPEGGPQPPKGLRHHSCLIVGAFVDAVCNDLYVHDAQSSPGKWFRFLSSNRALKRIRQWTCLLNDKLYLVAGFWVQRSAPWRYPYEVHVFRIFNCILLHTIKQHLFFVLFISSWLLASGGR</sequence>
<dbReference type="Proteomes" id="UP000001646">
    <property type="component" value="Unplaced"/>
</dbReference>
<name>A0A803SUJ4_ANOCA</name>
<proteinExistence type="predicted"/>
<dbReference type="PANTHER" id="PTHR47196">
    <property type="entry name" value="KELCH DOMAIN-CONTAINING PROTEIN 9"/>
    <property type="match status" value="1"/>
</dbReference>
<evidence type="ECO:0000313" key="1">
    <source>
        <dbReference type="Ensembl" id="ENSACAP00000026634.1"/>
    </source>
</evidence>
<dbReference type="PANTHER" id="PTHR47196:SF1">
    <property type="entry name" value="KELCH DOMAIN-CONTAINING PROTEIN 9"/>
    <property type="match status" value="1"/>
</dbReference>
<reference evidence="1" key="3">
    <citation type="submission" date="2025-09" db="UniProtKB">
        <authorList>
            <consortium name="Ensembl"/>
        </authorList>
    </citation>
    <scope>IDENTIFICATION</scope>
</reference>
<organism evidence="1 2">
    <name type="scientific">Anolis carolinensis</name>
    <name type="common">Green anole</name>
    <name type="synonym">American chameleon</name>
    <dbReference type="NCBI Taxonomy" id="28377"/>
    <lineage>
        <taxon>Eukaryota</taxon>
        <taxon>Metazoa</taxon>
        <taxon>Chordata</taxon>
        <taxon>Craniata</taxon>
        <taxon>Vertebrata</taxon>
        <taxon>Euteleostomi</taxon>
        <taxon>Lepidosauria</taxon>
        <taxon>Squamata</taxon>
        <taxon>Bifurcata</taxon>
        <taxon>Unidentata</taxon>
        <taxon>Episquamata</taxon>
        <taxon>Toxicofera</taxon>
        <taxon>Iguania</taxon>
        <taxon>Dactyloidae</taxon>
        <taxon>Anolis</taxon>
    </lineage>
</organism>
<dbReference type="Ensembl" id="ENSACAT00000053399.1">
    <property type="protein sequence ID" value="ENSACAP00000026634.1"/>
    <property type="gene ID" value="ENSACAG00000040085.1"/>
</dbReference>
<dbReference type="AlphaFoldDB" id="A0A803SUJ4"/>
<evidence type="ECO:0000313" key="2">
    <source>
        <dbReference type="Proteomes" id="UP000001646"/>
    </source>
</evidence>
<reference evidence="1" key="1">
    <citation type="submission" date="2009-12" db="EMBL/GenBank/DDBJ databases">
        <title>The Genome Sequence of Anolis carolinensis (Green Anole Lizard).</title>
        <authorList>
            <consortium name="The Genome Sequencing Platform"/>
            <person name="Di Palma F."/>
            <person name="Alfoldi J."/>
            <person name="Heiman D."/>
            <person name="Young S."/>
            <person name="Grabherr M."/>
            <person name="Johnson J."/>
            <person name="Lander E.S."/>
            <person name="Lindblad-Toh K."/>
        </authorList>
    </citation>
    <scope>NUCLEOTIDE SEQUENCE [LARGE SCALE GENOMIC DNA]</scope>
    <source>
        <strain evidence="1">JBL SC #1</strain>
    </source>
</reference>
<dbReference type="InterPro" id="IPR042941">
    <property type="entry name" value="KLDC9"/>
</dbReference>
<accession>A0A803SUJ4</accession>